<sequence>MGFKQQKQKKPNPPQQDSPIPFIPCKQPLWQPTPGLSGTQWSEDLFHEPFQQNEPPITGLSQSSDSQLPSHENNSTVEPEPEVDLMQSTGDPFAGPATPHSIIIMNDNPVETPHLPLLFRILPPVPSPEIPPVASKNLITSSPRCQSHLIATMSVRCGYETLIKNQVLFLSSKFV</sequence>
<name>A0A9Q3DQ96_9BASI</name>
<feature type="compositionally biased region" description="Polar residues" evidence="1">
    <location>
        <begin position="50"/>
        <end position="77"/>
    </location>
</feature>
<dbReference type="EMBL" id="AVOT02018630">
    <property type="protein sequence ID" value="MBW0505683.1"/>
    <property type="molecule type" value="Genomic_DNA"/>
</dbReference>
<keyword evidence="3" id="KW-1185">Reference proteome</keyword>
<accession>A0A9Q3DQ96</accession>
<reference evidence="2" key="1">
    <citation type="submission" date="2021-03" db="EMBL/GenBank/DDBJ databases">
        <title>Draft genome sequence of rust myrtle Austropuccinia psidii MF-1, a brazilian biotype.</title>
        <authorList>
            <person name="Quecine M.C."/>
            <person name="Pachon D.M.R."/>
            <person name="Bonatelli M.L."/>
            <person name="Correr F.H."/>
            <person name="Franceschini L.M."/>
            <person name="Leite T.F."/>
            <person name="Margarido G.R.A."/>
            <person name="Almeida C.A."/>
            <person name="Ferrarezi J.A."/>
            <person name="Labate C.A."/>
        </authorList>
    </citation>
    <scope>NUCLEOTIDE SEQUENCE</scope>
    <source>
        <strain evidence="2">MF-1</strain>
    </source>
</reference>
<protein>
    <submittedName>
        <fullName evidence="2">Uncharacterized protein</fullName>
    </submittedName>
</protein>
<dbReference type="Proteomes" id="UP000765509">
    <property type="component" value="Unassembled WGS sequence"/>
</dbReference>
<gene>
    <name evidence="2" type="ORF">O181_045398</name>
</gene>
<comment type="caution">
    <text evidence="2">The sequence shown here is derived from an EMBL/GenBank/DDBJ whole genome shotgun (WGS) entry which is preliminary data.</text>
</comment>
<evidence type="ECO:0000313" key="3">
    <source>
        <dbReference type="Proteomes" id="UP000765509"/>
    </source>
</evidence>
<feature type="region of interest" description="Disordered" evidence="1">
    <location>
        <begin position="1"/>
        <end position="97"/>
    </location>
</feature>
<evidence type="ECO:0000313" key="2">
    <source>
        <dbReference type="EMBL" id="MBW0505683.1"/>
    </source>
</evidence>
<organism evidence="2 3">
    <name type="scientific">Austropuccinia psidii MF-1</name>
    <dbReference type="NCBI Taxonomy" id="1389203"/>
    <lineage>
        <taxon>Eukaryota</taxon>
        <taxon>Fungi</taxon>
        <taxon>Dikarya</taxon>
        <taxon>Basidiomycota</taxon>
        <taxon>Pucciniomycotina</taxon>
        <taxon>Pucciniomycetes</taxon>
        <taxon>Pucciniales</taxon>
        <taxon>Sphaerophragmiaceae</taxon>
        <taxon>Austropuccinia</taxon>
    </lineage>
</organism>
<proteinExistence type="predicted"/>
<dbReference type="AlphaFoldDB" id="A0A9Q3DQ96"/>
<evidence type="ECO:0000256" key="1">
    <source>
        <dbReference type="SAM" id="MobiDB-lite"/>
    </source>
</evidence>
<feature type="compositionally biased region" description="Basic residues" evidence="1">
    <location>
        <begin position="1"/>
        <end position="10"/>
    </location>
</feature>